<dbReference type="Pfam" id="PF00665">
    <property type="entry name" value="rve"/>
    <property type="match status" value="1"/>
</dbReference>
<dbReference type="FunFam" id="3.30.420.10:FF:000032">
    <property type="entry name" value="Retrovirus-related Pol polyprotein from transposon 297-like Protein"/>
    <property type="match status" value="1"/>
</dbReference>
<evidence type="ECO:0000313" key="4">
    <source>
        <dbReference type="Proteomes" id="UP000663829"/>
    </source>
</evidence>
<proteinExistence type="predicted"/>
<comment type="caution">
    <text evidence="2">The sequence shown here is derived from an EMBL/GenBank/DDBJ whole genome shotgun (WGS) entry which is preliminary data.</text>
</comment>
<dbReference type="OrthoDB" id="115435at2759"/>
<dbReference type="InterPro" id="IPR001584">
    <property type="entry name" value="Integrase_cat-core"/>
</dbReference>
<dbReference type="GO" id="GO:0015074">
    <property type="term" value="P:DNA integration"/>
    <property type="evidence" value="ECO:0007669"/>
    <property type="project" value="InterPro"/>
</dbReference>
<sequence length="427" mass="49456">RIFLLQVNTIEATDWPVYVTSYLENGQLTTDDELSDEVKRKIPQESHMFIIDPSNDILRRKLDDGTTVPFVPFINQFDTVRKSHEAYGHIAAEGTYQLLRTRAWWPNMKQDIKKWVSMCQKCQLSTPTSGNHEELHPLTPVPAFHRWSLDFVGPLPKMGSQNCWLLTAIDHATKWPVVKAVPNATTQTVAKFLHDEIMMNYGCPSELLTDRGPSTMSRELRTYLQTMGTKHLLTSAYHPQTNGTVERFNRTFISMLRKYIQGKTTKWDEFVDQALFACRVRVHQSTGRTPFFMVYGVEPKIPGDELTPILDDRGNTTINTTSRLNQLHNLAVDRERVTTKLKENAIKMKIQYDKHVKHTDQLKTIDWVLVKHEQRKKMHPYWLGPFKIRKVFSLGTFQLEDVSGQIKADLVKQIRYVGRNTRLSTLE</sequence>
<dbReference type="Pfam" id="PF17921">
    <property type="entry name" value="Integrase_H2C2"/>
    <property type="match status" value="1"/>
</dbReference>
<dbReference type="AlphaFoldDB" id="A0A816C8S0"/>
<dbReference type="Gene3D" id="1.10.340.70">
    <property type="match status" value="1"/>
</dbReference>
<dbReference type="SUPFAM" id="SSF53098">
    <property type="entry name" value="Ribonuclease H-like"/>
    <property type="match status" value="1"/>
</dbReference>
<organism evidence="2 4">
    <name type="scientific">Didymodactylos carnosus</name>
    <dbReference type="NCBI Taxonomy" id="1234261"/>
    <lineage>
        <taxon>Eukaryota</taxon>
        <taxon>Metazoa</taxon>
        <taxon>Spiralia</taxon>
        <taxon>Gnathifera</taxon>
        <taxon>Rotifera</taxon>
        <taxon>Eurotatoria</taxon>
        <taxon>Bdelloidea</taxon>
        <taxon>Philodinida</taxon>
        <taxon>Philodinidae</taxon>
        <taxon>Didymodactylos</taxon>
    </lineage>
</organism>
<evidence type="ECO:0000259" key="1">
    <source>
        <dbReference type="PROSITE" id="PS50994"/>
    </source>
</evidence>
<dbReference type="InterPro" id="IPR036397">
    <property type="entry name" value="RNaseH_sf"/>
</dbReference>
<dbReference type="PANTHER" id="PTHR37984">
    <property type="entry name" value="PROTEIN CBG26694"/>
    <property type="match status" value="1"/>
</dbReference>
<gene>
    <name evidence="2" type="ORF">GPM918_LOCUS43742</name>
    <name evidence="3" type="ORF">SRO942_LOCUS45329</name>
</gene>
<dbReference type="Proteomes" id="UP000663829">
    <property type="component" value="Unassembled WGS sequence"/>
</dbReference>
<reference evidence="2" key="1">
    <citation type="submission" date="2021-02" db="EMBL/GenBank/DDBJ databases">
        <authorList>
            <person name="Nowell W R."/>
        </authorList>
    </citation>
    <scope>NUCLEOTIDE SEQUENCE</scope>
</reference>
<protein>
    <recommendedName>
        <fullName evidence="1">Integrase catalytic domain-containing protein</fullName>
    </recommendedName>
</protein>
<dbReference type="InterPro" id="IPR012337">
    <property type="entry name" value="RNaseH-like_sf"/>
</dbReference>
<evidence type="ECO:0000313" key="3">
    <source>
        <dbReference type="EMBL" id="CAF4511487.1"/>
    </source>
</evidence>
<accession>A0A816C8S0</accession>
<dbReference type="GO" id="GO:0003676">
    <property type="term" value="F:nucleic acid binding"/>
    <property type="evidence" value="ECO:0007669"/>
    <property type="project" value="InterPro"/>
</dbReference>
<dbReference type="PANTHER" id="PTHR37984:SF5">
    <property type="entry name" value="PROTEIN NYNRIN-LIKE"/>
    <property type="match status" value="1"/>
</dbReference>
<evidence type="ECO:0000313" key="2">
    <source>
        <dbReference type="EMBL" id="CAF1621140.1"/>
    </source>
</evidence>
<dbReference type="EMBL" id="CAJOBC010107953">
    <property type="protein sequence ID" value="CAF4511487.1"/>
    <property type="molecule type" value="Genomic_DNA"/>
</dbReference>
<dbReference type="EMBL" id="CAJNOQ010040765">
    <property type="protein sequence ID" value="CAF1621140.1"/>
    <property type="molecule type" value="Genomic_DNA"/>
</dbReference>
<name>A0A816C8S0_9BILA</name>
<dbReference type="Gene3D" id="3.30.420.10">
    <property type="entry name" value="Ribonuclease H-like superfamily/Ribonuclease H"/>
    <property type="match status" value="1"/>
</dbReference>
<dbReference type="InterPro" id="IPR041588">
    <property type="entry name" value="Integrase_H2C2"/>
</dbReference>
<dbReference type="InterPro" id="IPR050951">
    <property type="entry name" value="Retrovirus_Pol_polyprotein"/>
</dbReference>
<dbReference type="PROSITE" id="PS50994">
    <property type="entry name" value="INTEGRASE"/>
    <property type="match status" value="1"/>
</dbReference>
<dbReference type="Proteomes" id="UP000681722">
    <property type="component" value="Unassembled WGS sequence"/>
</dbReference>
<feature type="domain" description="Integrase catalytic" evidence="1">
    <location>
        <begin position="138"/>
        <end position="298"/>
    </location>
</feature>
<keyword evidence="4" id="KW-1185">Reference proteome</keyword>
<feature type="non-terminal residue" evidence="2">
    <location>
        <position position="1"/>
    </location>
</feature>